<dbReference type="InterPro" id="IPR004089">
    <property type="entry name" value="MCPsignal_dom"/>
</dbReference>
<comment type="similarity">
    <text evidence="3">Belongs to the methyl-accepting chemotaxis (MCP) protein family.</text>
</comment>
<evidence type="ECO:0000256" key="3">
    <source>
        <dbReference type="ARBA" id="ARBA00029447"/>
    </source>
</evidence>
<comment type="subcellular location">
    <subcellularLocation>
        <location evidence="1">Membrane</location>
    </subcellularLocation>
</comment>
<dbReference type="PROSITE" id="PS51257">
    <property type="entry name" value="PROKAR_LIPOPROTEIN"/>
    <property type="match status" value="1"/>
</dbReference>
<dbReference type="OMA" id="EIASNWI"/>
<organism evidence="8 9">
    <name type="scientific">Vibrio furnissii</name>
    <dbReference type="NCBI Taxonomy" id="29494"/>
    <lineage>
        <taxon>Bacteria</taxon>
        <taxon>Pseudomonadati</taxon>
        <taxon>Pseudomonadota</taxon>
        <taxon>Gammaproteobacteria</taxon>
        <taxon>Vibrionales</taxon>
        <taxon>Vibrionaceae</taxon>
        <taxon>Vibrio</taxon>
    </lineage>
</organism>
<dbReference type="InterPro" id="IPR004090">
    <property type="entry name" value="Chemotax_Me-accpt_rcpt"/>
</dbReference>
<dbReference type="GO" id="GO:0016020">
    <property type="term" value="C:membrane"/>
    <property type="evidence" value="ECO:0007669"/>
    <property type="project" value="UniProtKB-SubCell"/>
</dbReference>
<comment type="caution">
    <text evidence="8">The sequence shown here is derived from an EMBL/GenBank/DDBJ whole genome shotgun (WGS) entry which is preliminary data.</text>
</comment>
<dbReference type="Gene3D" id="1.10.287.950">
    <property type="entry name" value="Methyl-accepting chemotaxis protein"/>
    <property type="match status" value="1"/>
</dbReference>
<evidence type="ECO:0000259" key="7">
    <source>
        <dbReference type="PROSITE" id="PS50885"/>
    </source>
</evidence>
<evidence type="ECO:0000313" key="9">
    <source>
        <dbReference type="Proteomes" id="UP000051221"/>
    </source>
</evidence>
<dbReference type="RefSeq" id="WP_004727918.1">
    <property type="nucleotide sequence ID" value="NZ_CABLCD010000014.1"/>
</dbReference>
<keyword evidence="2 4" id="KW-0807">Transducer</keyword>
<evidence type="ECO:0000256" key="1">
    <source>
        <dbReference type="ARBA" id="ARBA00004370"/>
    </source>
</evidence>
<gene>
    <name evidence="8" type="ORF">AMR76_02470</name>
</gene>
<dbReference type="SUPFAM" id="SSF58104">
    <property type="entry name" value="Methyl-accepting chemotaxis protein (MCP) signaling domain"/>
    <property type="match status" value="1"/>
</dbReference>
<protein>
    <submittedName>
        <fullName evidence="8">Chemotaxis protein</fullName>
    </submittedName>
</protein>
<feature type="domain" description="Methyl-accepting transducer" evidence="6">
    <location>
        <begin position="268"/>
        <end position="504"/>
    </location>
</feature>
<keyword evidence="5" id="KW-0472">Membrane</keyword>
<dbReference type="PANTHER" id="PTHR32089">
    <property type="entry name" value="METHYL-ACCEPTING CHEMOTAXIS PROTEIN MCPB"/>
    <property type="match status" value="1"/>
</dbReference>
<evidence type="ECO:0000313" key="8">
    <source>
        <dbReference type="EMBL" id="KQH88169.1"/>
    </source>
</evidence>
<dbReference type="CDD" id="cd11386">
    <property type="entry name" value="MCP_signal"/>
    <property type="match status" value="1"/>
</dbReference>
<keyword evidence="5" id="KW-1133">Transmembrane helix</keyword>
<feature type="transmembrane region" description="Helical" evidence="5">
    <location>
        <begin position="190"/>
        <end position="209"/>
    </location>
</feature>
<keyword evidence="9" id="KW-1185">Reference proteome</keyword>
<dbReference type="FunFam" id="1.10.287.950:FF:000001">
    <property type="entry name" value="Methyl-accepting chemotaxis sensory transducer"/>
    <property type="match status" value="1"/>
</dbReference>
<dbReference type="InterPro" id="IPR003660">
    <property type="entry name" value="HAMP_dom"/>
</dbReference>
<dbReference type="GeneID" id="50537962"/>
<dbReference type="Proteomes" id="UP000051221">
    <property type="component" value="Unassembled WGS sequence"/>
</dbReference>
<dbReference type="SMART" id="SM00283">
    <property type="entry name" value="MA"/>
    <property type="match status" value="1"/>
</dbReference>
<name>A0A0Q2MK02_VIBFU</name>
<dbReference type="InterPro" id="IPR024478">
    <property type="entry name" value="HlyB_4HB_MCP"/>
</dbReference>
<reference evidence="8 9" key="1">
    <citation type="submission" date="2015-08" db="EMBL/GenBank/DDBJ databases">
        <title>Antibacterial properties of a collection of Vibrionaceae strains.</title>
        <authorList>
            <person name="Giubergia S."/>
        </authorList>
    </citation>
    <scope>NUCLEOTIDE SEQUENCE [LARGE SCALE GENOMIC DNA]</scope>
    <source>
        <strain evidence="8 9">S0821</strain>
    </source>
</reference>
<dbReference type="GO" id="GO:0007165">
    <property type="term" value="P:signal transduction"/>
    <property type="evidence" value="ECO:0007669"/>
    <property type="project" value="UniProtKB-KW"/>
</dbReference>
<sequence length="541" mass="58099">MIRNIRIGLRSALAFGVLGACTLILGLFSVSQLSRLNDSTDQLTLQRMPAVATVADLRRGILRTQVAVSELSDAKTQAQQSAIQTRMKAIIKDYDAAELKMSQLASNEDSRNILKEVTLLHGQLTDALPQLFTLTEQGLLDASVRYREDVVVPLIDKIEAVLDRYAQFQIKMVNIDNDAATDTYLVAQKLVYIGIALTILVIVVLAYVYSRSLIVPLSYAVEVAKRIASGDLTQQLSDPHRDEAADMLRALADMQQQLAKAMSMIGDSSTQLAATSEELSVVTHQSSVIVTQQSDQLSLAATAVSELTSAIEEVARTASATSANAEVMDDKTQIGKSKIVETISALELLKMDMQDAENSVLALSDNVANISTVLDVIRAIAEQTNLLALNAAIEAARAGENGRGFAVVADEVRALAHRTQQSTADIETMITAVSSETRQTVSKMGHSNELANSTLTVANDASVAFEEISVLVSEINGQNATVASAAEEQAVVAREVDENLVQIKDLSVQTSAGADQTKASSEELATLAEHLNELVSRFKIA</sequence>
<dbReference type="Pfam" id="PF00672">
    <property type="entry name" value="HAMP"/>
    <property type="match status" value="1"/>
</dbReference>
<keyword evidence="5" id="KW-0812">Transmembrane</keyword>
<dbReference type="PROSITE" id="PS50885">
    <property type="entry name" value="HAMP"/>
    <property type="match status" value="1"/>
</dbReference>
<dbReference type="PROSITE" id="PS50111">
    <property type="entry name" value="CHEMOTAXIS_TRANSDUC_2"/>
    <property type="match status" value="1"/>
</dbReference>
<dbReference type="GO" id="GO:0006935">
    <property type="term" value="P:chemotaxis"/>
    <property type="evidence" value="ECO:0007669"/>
    <property type="project" value="InterPro"/>
</dbReference>
<evidence type="ECO:0000259" key="6">
    <source>
        <dbReference type="PROSITE" id="PS50111"/>
    </source>
</evidence>
<proteinExistence type="inferred from homology"/>
<dbReference type="EMBL" id="LKHS01000001">
    <property type="protein sequence ID" value="KQH88169.1"/>
    <property type="molecule type" value="Genomic_DNA"/>
</dbReference>
<evidence type="ECO:0000256" key="5">
    <source>
        <dbReference type="SAM" id="Phobius"/>
    </source>
</evidence>
<dbReference type="CDD" id="cd06225">
    <property type="entry name" value="HAMP"/>
    <property type="match status" value="1"/>
</dbReference>
<dbReference type="AlphaFoldDB" id="A0A0Q2MK02"/>
<dbReference type="InParanoid" id="A0A0Q2MK02"/>
<dbReference type="Pfam" id="PF12729">
    <property type="entry name" value="4HB_MCP_1"/>
    <property type="match status" value="1"/>
</dbReference>
<dbReference type="PANTHER" id="PTHR32089:SF120">
    <property type="entry name" value="METHYL-ACCEPTING CHEMOTAXIS PROTEIN TLPQ"/>
    <property type="match status" value="1"/>
</dbReference>
<dbReference type="SMART" id="SM00304">
    <property type="entry name" value="HAMP"/>
    <property type="match status" value="1"/>
</dbReference>
<evidence type="ECO:0000256" key="2">
    <source>
        <dbReference type="ARBA" id="ARBA00023224"/>
    </source>
</evidence>
<dbReference type="Pfam" id="PF00015">
    <property type="entry name" value="MCPsignal"/>
    <property type="match status" value="1"/>
</dbReference>
<feature type="domain" description="HAMP" evidence="7">
    <location>
        <begin position="211"/>
        <end position="263"/>
    </location>
</feature>
<dbReference type="GO" id="GO:0004888">
    <property type="term" value="F:transmembrane signaling receptor activity"/>
    <property type="evidence" value="ECO:0007669"/>
    <property type="project" value="InterPro"/>
</dbReference>
<accession>A0A0Q2MK02</accession>
<dbReference type="PRINTS" id="PR00260">
    <property type="entry name" value="CHEMTRNSDUCR"/>
</dbReference>
<evidence type="ECO:0000256" key="4">
    <source>
        <dbReference type="PROSITE-ProRule" id="PRU00284"/>
    </source>
</evidence>
<feature type="transmembrane region" description="Helical" evidence="5">
    <location>
        <begin position="12"/>
        <end position="30"/>
    </location>
</feature>